<evidence type="ECO:0000256" key="5">
    <source>
        <dbReference type="ARBA" id="ARBA00022679"/>
    </source>
</evidence>
<dbReference type="SMART" id="SM00388">
    <property type="entry name" value="HisKA"/>
    <property type="match status" value="1"/>
</dbReference>
<dbReference type="Gene3D" id="3.30.450.20">
    <property type="entry name" value="PAS domain"/>
    <property type="match status" value="3"/>
</dbReference>
<evidence type="ECO:0000259" key="9">
    <source>
        <dbReference type="PROSITE" id="PS50110"/>
    </source>
</evidence>
<dbReference type="SMART" id="SM00387">
    <property type="entry name" value="HATPase_c"/>
    <property type="match status" value="1"/>
</dbReference>
<dbReference type="Proteomes" id="UP000533905">
    <property type="component" value="Unassembled WGS sequence"/>
</dbReference>
<dbReference type="PANTHER" id="PTHR43547:SF2">
    <property type="entry name" value="HYBRID SIGNAL TRANSDUCTION HISTIDINE KINASE C"/>
    <property type="match status" value="1"/>
</dbReference>
<dbReference type="CDD" id="cd00082">
    <property type="entry name" value="HisKA"/>
    <property type="match status" value="1"/>
</dbReference>
<sequence length="769" mass="85291">MSQIDIDVIDLAELGKGVFEGSPDCIKLLDADGHILAMNRNGICAMEIDDFKSVRGAMWPTLWTEENRHAIEAAIVAARSGRNYSLNLACPTAKGSPRWWDVTVSPIISADGRVNRILSVSRDITEARFAMEKVRVSEARFRSLVTATAAIVWGMPGSGQFDEEQPGWSSFTGQLFEAMKGLGWLDAVHPDDRQETAVLWDQAVSTGGLFEGEHRLRRADGQFRHMSMRAMPIKGHDNTIIEWIGVHTDIHDRKSGEAILRDNEERVRLATESAELGLWAWLPSTDEVVWENDRPYEIFGLDKREPAVTAREFLTRFVHPDHIAEFGHAVTNTIETGARLHFTGRIRRTNQELRWVEFFGNLQPDLDGDPLRIIGTVADITSGREREEELRRLAANLSEVDRRKTEFLAVLAHELRNPLAPIQHGLQLIRTQPGNADVLDKVRTMLDRQVNQMVRLVNDLLDVARITSGKVELRKRRAEISDLVQIAVETSMPLINSSNHSFSIKVPTESMPVYVDPERISQVISNLLNNAAKYTPSGGEISLDVSCHQHEVIISVTDNGIGIAPQSIGGVFDMFRQVGQDIERSQGGLGIGLSLVRQLVELHGGTTFATSPGEGGGSTFVIRLTMIDAPMATLLQTETLPVLIEPKKLRILVADDNIDAAEIFSMLLQVLGHDIEIAHNGHAAVKMIRELHPDIAFLDIGMPGLNGYEVANAIRNNAELADVTLVALTGWGSEQDKKQSTASGFDYHFIKPVDMKLIDKLLLQIIASH</sequence>
<evidence type="ECO:0000313" key="12">
    <source>
        <dbReference type="Proteomes" id="UP000533905"/>
    </source>
</evidence>
<keyword evidence="4 7" id="KW-0597">Phosphoprotein</keyword>
<dbReference type="Gene3D" id="1.10.287.130">
    <property type="match status" value="1"/>
</dbReference>
<keyword evidence="12" id="KW-1185">Reference proteome</keyword>
<dbReference type="CDD" id="cd17580">
    <property type="entry name" value="REC_2_DhkD-like"/>
    <property type="match status" value="1"/>
</dbReference>
<dbReference type="FunFam" id="3.30.565.10:FF:000006">
    <property type="entry name" value="Sensor histidine kinase WalK"/>
    <property type="match status" value="1"/>
</dbReference>
<dbReference type="SMART" id="SM00448">
    <property type="entry name" value="REC"/>
    <property type="match status" value="1"/>
</dbReference>
<evidence type="ECO:0000313" key="11">
    <source>
        <dbReference type="EMBL" id="NNG22631.1"/>
    </source>
</evidence>
<dbReference type="InterPro" id="IPR013656">
    <property type="entry name" value="PAS_4"/>
</dbReference>
<dbReference type="Pfam" id="PF00072">
    <property type="entry name" value="Response_reg"/>
    <property type="match status" value="1"/>
</dbReference>
<evidence type="ECO:0000256" key="6">
    <source>
        <dbReference type="ARBA" id="ARBA00022777"/>
    </source>
</evidence>
<comment type="caution">
    <text evidence="11">The sequence shown here is derived from an EMBL/GenBank/DDBJ whole genome shotgun (WGS) entry which is preliminary data.</text>
</comment>
<protein>
    <recommendedName>
        <fullName evidence="3">histidine kinase</fullName>
        <ecNumber evidence="3">2.7.13.3</ecNumber>
    </recommendedName>
</protein>
<keyword evidence="5" id="KW-0808">Transferase</keyword>
<dbReference type="CDD" id="cd00075">
    <property type="entry name" value="HATPase"/>
    <property type="match status" value="1"/>
</dbReference>
<proteinExistence type="predicted"/>
<dbReference type="FunFam" id="3.30.450.20:FF:000099">
    <property type="entry name" value="Sensory box sensor histidine kinase"/>
    <property type="match status" value="1"/>
</dbReference>
<dbReference type="InterPro" id="IPR003594">
    <property type="entry name" value="HATPase_dom"/>
</dbReference>
<dbReference type="NCBIfam" id="TIGR00229">
    <property type="entry name" value="sensory_box"/>
    <property type="match status" value="3"/>
</dbReference>
<accession>A0A7Y2NZL9</accession>
<dbReference type="InterPro" id="IPR036097">
    <property type="entry name" value="HisK_dim/P_sf"/>
</dbReference>
<keyword evidence="6" id="KW-0418">Kinase</keyword>
<dbReference type="GO" id="GO:0000155">
    <property type="term" value="F:phosphorelay sensor kinase activity"/>
    <property type="evidence" value="ECO:0007669"/>
    <property type="project" value="InterPro"/>
</dbReference>
<dbReference type="InterPro" id="IPR004358">
    <property type="entry name" value="Sig_transdc_His_kin-like_C"/>
</dbReference>
<name>A0A7Y2NZL9_9BURK</name>
<dbReference type="InterPro" id="IPR005467">
    <property type="entry name" value="His_kinase_dom"/>
</dbReference>
<dbReference type="PROSITE" id="PS50110">
    <property type="entry name" value="RESPONSE_REGULATORY"/>
    <property type="match status" value="1"/>
</dbReference>
<dbReference type="GO" id="GO:0005886">
    <property type="term" value="C:plasma membrane"/>
    <property type="evidence" value="ECO:0007669"/>
    <property type="project" value="UniProtKB-SubCell"/>
</dbReference>
<dbReference type="AlphaFoldDB" id="A0A7Y2NZL9"/>
<evidence type="ECO:0000259" key="8">
    <source>
        <dbReference type="PROSITE" id="PS50109"/>
    </source>
</evidence>
<dbReference type="InterPro" id="IPR035965">
    <property type="entry name" value="PAS-like_dom_sf"/>
</dbReference>
<dbReference type="InterPro" id="IPR013655">
    <property type="entry name" value="PAS_fold_3"/>
</dbReference>
<dbReference type="PANTHER" id="PTHR43547">
    <property type="entry name" value="TWO-COMPONENT HISTIDINE KINASE"/>
    <property type="match status" value="1"/>
</dbReference>
<dbReference type="PRINTS" id="PR00344">
    <property type="entry name" value="BCTRLSENSOR"/>
</dbReference>
<dbReference type="Pfam" id="PF08447">
    <property type="entry name" value="PAS_3"/>
    <property type="match status" value="2"/>
</dbReference>
<evidence type="ECO:0000259" key="10">
    <source>
        <dbReference type="PROSITE" id="PS50113"/>
    </source>
</evidence>
<dbReference type="EMBL" id="JABAIV010000002">
    <property type="protein sequence ID" value="NNG22631.1"/>
    <property type="molecule type" value="Genomic_DNA"/>
</dbReference>
<dbReference type="SUPFAM" id="SSF55874">
    <property type="entry name" value="ATPase domain of HSP90 chaperone/DNA topoisomerase II/histidine kinase"/>
    <property type="match status" value="1"/>
</dbReference>
<dbReference type="InterPro" id="IPR001610">
    <property type="entry name" value="PAC"/>
</dbReference>
<comment type="catalytic activity">
    <reaction evidence="1">
        <text>ATP + protein L-histidine = ADP + protein N-phospho-L-histidine.</text>
        <dbReference type="EC" id="2.7.13.3"/>
    </reaction>
</comment>
<dbReference type="InterPro" id="IPR000014">
    <property type="entry name" value="PAS"/>
</dbReference>
<dbReference type="Pfam" id="PF08448">
    <property type="entry name" value="PAS_4"/>
    <property type="match status" value="1"/>
</dbReference>
<evidence type="ECO:0000256" key="2">
    <source>
        <dbReference type="ARBA" id="ARBA00004429"/>
    </source>
</evidence>
<gene>
    <name evidence="11" type="ORF">HGB41_06395</name>
</gene>
<dbReference type="SUPFAM" id="SSF47384">
    <property type="entry name" value="Homodimeric domain of signal transducing histidine kinase"/>
    <property type="match status" value="1"/>
</dbReference>
<feature type="domain" description="Histidine kinase" evidence="8">
    <location>
        <begin position="410"/>
        <end position="628"/>
    </location>
</feature>
<dbReference type="InterPro" id="IPR011006">
    <property type="entry name" value="CheY-like_superfamily"/>
</dbReference>
<organism evidence="11 12">
    <name type="scientific">Telluria aromaticivorans</name>
    <dbReference type="NCBI Taxonomy" id="2725995"/>
    <lineage>
        <taxon>Bacteria</taxon>
        <taxon>Pseudomonadati</taxon>
        <taxon>Pseudomonadota</taxon>
        <taxon>Betaproteobacteria</taxon>
        <taxon>Burkholderiales</taxon>
        <taxon>Oxalobacteraceae</taxon>
        <taxon>Telluria group</taxon>
        <taxon>Telluria</taxon>
    </lineage>
</organism>
<feature type="domain" description="Response regulatory" evidence="9">
    <location>
        <begin position="650"/>
        <end position="766"/>
    </location>
</feature>
<dbReference type="Gene3D" id="3.30.565.10">
    <property type="entry name" value="Histidine kinase-like ATPase, C-terminal domain"/>
    <property type="match status" value="1"/>
</dbReference>
<dbReference type="CDD" id="cd00130">
    <property type="entry name" value="PAS"/>
    <property type="match status" value="3"/>
</dbReference>
<dbReference type="RefSeq" id="WP_171082362.1">
    <property type="nucleotide sequence ID" value="NZ_JABAIV010000002.1"/>
</dbReference>
<evidence type="ECO:0000256" key="4">
    <source>
        <dbReference type="ARBA" id="ARBA00022553"/>
    </source>
</evidence>
<dbReference type="InterPro" id="IPR036890">
    <property type="entry name" value="HATPase_C_sf"/>
</dbReference>
<dbReference type="InterPro" id="IPR003661">
    <property type="entry name" value="HisK_dim/P_dom"/>
</dbReference>
<dbReference type="PROSITE" id="PS50113">
    <property type="entry name" value="PAC"/>
    <property type="match status" value="3"/>
</dbReference>
<dbReference type="SMART" id="SM00086">
    <property type="entry name" value="PAC"/>
    <property type="match status" value="3"/>
</dbReference>
<dbReference type="PROSITE" id="PS50109">
    <property type="entry name" value="HIS_KIN"/>
    <property type="match status" value="1"/>
</dbReference>
<dbReference type="Pfam" id="PF02518">
    <property type="entry name" value="HATPase_c"/>
    <property type="match status" value="1"/>
</dbReference>
<dbReference type="EC" id="2.7.13.3" evidence="3"/>
<dbReference type="InterPro" id="IPR000700">
    <property type="entry name" value="PAS-assoc_C"/>
</dbReference>
<dbReference type="Pfam" id="PF00512">
    <property type="entry name" value="HisKA"/>
    <property type="match status" value="1"/>
</dbReference>
<evidence type="ECO:0000256" key="3">
    <source>
        <dbReference type="ARBA" id="ARBA00012438"/>
    </source>
</evidence>
<reference evidence="11 12" key="1">
    <citation type="submission" date="2020-04" db="EMBL/GenBank/DDBJ databases">
        <title>Massilia sp. nov., a cold adapted bacteria isolated from Arctic soil.</title>
        <authorList>
            <person name="Son J."/>
            <person name="Ka J.-O."/>
        </authorList>
    </citation>
    <scope>NUCLEOTIDE SEQUENCE [LARGE SCALE GENOMIC DNA]</scope>
    <source>
        <strain evidence="11 12">ML15P13</strain>
    </source>
</reference>
<feature type="domain" description="PAC" evidence="10">
    <location>
        <begin position="340"/>
        <end position="392"/>
    </location>
</feature>
<comment type="subcellular location">
    <subcellularLocation>
        <location evidence="2">Cell inner membrane</location>
        <topology evidence="2">Multi-pass membrane protein</topology>
    </subcellularLocation>
</comment>
<feature type="domain" description="PAC" evidence="10">
    <location>
        <begin position="210"/>
        <end position="262"/>
    </location>
</feature>
<dbReference type="SUPFAM" id="SSF52172">
    <property type="entry name" value="CheY-like"/>
    <property type="match status" value="1"/>
</dbReference>
<dbReference type="Gene3D" id="3.40.50.2300">
    <property type="match status" value="1"/>
</dbReference>
<feature type="modified residue" description="4-aspartylphosphate" evidence="7">
    <location>
        <position position="699"/>
    </location>
</feature>
<feature type="domain" description="PAC" evidence="10">
    <location>
        <begin position="82"/>
        <end position="136"/>
    </location>
</feature>
<evidence type="ECO:0000256" key="1">
    <source>
        <dbReference type="ARBA" id="ARBA00000085"/>
    </source>
</evidence>
<dbReference type="SUPFAM" id="SSF55785">
    <property type="entry name" value="PYP-like sensor domain (PAS domain)"/>
    <property type="match status" value="3"/>
</dbReference>
<dbReference type="InterPro" id="IPR001789">
    <property type="entry name" value="Sig_transdc_resp-reg_receiver"/>
</dbReference>
<evidence type="ECO:0000256" key="7">
    <source>
        <dbReference type="PROSITE-ProRule" id="PRU00169"/>
    </source>
</evidence>